<dbReference type="GO" id="GO:0005886">
    <property type="term" value="C:plasma membrane"/>
    <property type="evidence" value="ECO:0007669"/>
    <property type="project" value="TreeGrafter"/>
</dbReference>
<dbReference type="Pfam" id="PF00955">
    <property type="entry name" value="HCO3_cotransp"/>
    <property type="match status" value="1"/>
</dbReference>
<dbReference type="EMBL" id="OB795589">
    <property type="protein sequence ID" value="CAD7432442.1"/>
    <property type="molecule type" value="Genomic_DNA"/>
</dbReference>
<protein>
    <recommendedName>
        <fullName evidence="6">Bicarbonate transporter-like transmembrane domain-containing protein</fullName>
    </recommendedName>
</protein>
<dbReference type="GO" id="GO:0051453">
    <property type="term" value="P:regulation of intracellular pH"/>
    <property type="evidence" value="ECO:0007669"/>
    <property type="project" value="TreeGrafter"/>
</dbReference>
<sequence>MLHNVAWLRHKLQRVSFNLVILEGICDTFLHVQSTSKCVITFCPTLWFTIRLGVVLAIYSILVNVAHLLARRALGDFGVPIAIVVMVMIDYLVPSVYTEKLKVPEGLSPSSPNERGWLIVPAISQAWVPFAAIFPAMLVYILLFMETHICDWGGELFTSYLLELYLSHLGTSPAFFHHGTSRISSYLGTLLVSSHLGTSPAGRPSHSPVLSLHKLPPAFVFIESSQCDSSVSQNGVLFLK</sequence>
<organism evidence="7">
    <name type="scientific">Timema monikensis</name>
    <dbReference type="NCBI Taxonomy" id="170555"/>
    <lineage>
        <taxon>Eukaryota</taxon>
        <taxon>Metazoa</taxon>
        <taxon>Ecdysozoa</taxon>
        <taxon>Arthropoda</taxon>
        <taxon>Hexapoda</taxon>
        <taxon>Insecta</taxon>
        <taxon>Pterygota</taxon>
        <taxon>Neoptera</taxon>
        <taxon>Polyneoptera</taxon>
        <taxon>Phasmatodea</taxon>
        <taxon>Timematodea</taxon>
        <taxon>Timematoidea</taxon>
        <taxon>Timematidae</taxon>
        <taxon>Timema</taxon>
    </lineage>
</organism>
<evidence type="ECO:0000256" key="5">
    <source>
        <dbReference type="SAM" id="Phobius"/>
    </source>
</evidence>
<evidence type="ECO:0000313" key="7">
    <source>
        <dbReference type="EMBL" id="CAD7432442.1"/>
    </source>
</evidence>
<evidence type="ECO:0000256" key="4">
    <source>
        <dbReference type="ARBA" id="ARBA00023136"/>
    </source>
</evidence>
<keyword evidence="4 5" id="KW-0472">Membrane</keyword>
<dbReference type="InterPro" id="IPR003020">
    <property type="entry name" value="HCO3_transpt_euk"/>
</dbReference>
<dbReference type="GO" id="GO:0006820">
    <property type="term" value="P:monoatomic anion transport"/>
    <property type="evidence" value="ECO:0007669"/>
    <property type="project" value="InterPro"/>
</dbReference>
<gene>
    <name evidence="7" type="ORF">TMSB3V08_LOCUS9151</name>
</gene>
<feature type="transmembrane region" description="Helical" evidence="5">
    <location>
        <begin position="46"/>
        <end position="70"/>
    </location>
</feature>
<keyword evidence="3 5" id="KW-1133">Transmembrane helix</keyword>
<accession>A0A7R9HRE9</accession>
<name>A0A7R9HRE9_9NEOP</name>
<comment type="subcellular location">
    <subcellularLocation>
        <location evidence="1">Membrane</location>
        <topology evidence="1">Multi-pass membrane protein</topology>
    </subcellularLocation>
</comment>
<evidence type="ECO:0000256" key="2">
    <source>
        <dbReference type="ARBA" id="ARBA00022692"/>
    </source>
</evidence>
<reference evidence="7" key="1">
    <citation type="submission" date="2020-11" db="EMBL/GenBank/DDBJ databases">
        <authorList>
            <person name="Tran Van P."/>
        </authorList>
    </citation>
    <scope>NUCLEOTIDE SEQUENCE</scope>
</reference>
<dbReference type="PANTHER" id="PTHR11453:SF47">
    <property type="entry name" value="ANION EXCHANGE PROTEIN"/>
    <property type="match status" value="1"/>
</dbReference>
<proteinExistence type="predicted"/>
<dbReference type="InterPro" id="IPR011531">
    <property type="entry name" value="HCO3_transpt-like_TM_dom"/>
</dbReference>
<feature type="transmembrane region" description="Helical" evidence="5">
    <location>
        <begin position="77"/>
        <end position="97"/>
    </location>
</feature>
<feature type="domain" description="Bicarbonate transporter-like transmembrane" evidence="6">
    <location>
        <begin position="69"/>
        <end position="150"/>
    </location>
</feature>
<feature type="transmembrane region" description="Helical" evidence="5">
    <location>
        <begin position="117"/>
        <end position="143"/>
    </location>
</feature>
<dbReference type="AlphaFoldDB" id="A0A7R9HRE9"/>
<dbReference type="PANTHER" id="PTHR11453">
    <property type="entry name" value="ANION EXCHANGE PROTEIN"/>
    <property type="match status" value="1"/>
</dbReference>
<dbReference type="GO" id="GO:0005452">
    <property type="term" value="F:solute:inorganic anion antiporter activity"/>
    <property type="evidence" value="ECO:0007669"/>
    <property type="project" value="InterPro"/>
</dbReference>
<evidence type="ECO:0000256" key="3">
    <source>
        <dbReference type="ARBA" id="ARBA00022989"/>
    </source>
</evidence>
<dbReference type="GO" id="GO:0015701">
    <property type="term" value="P:bicarbonate transport"/>
    <property type="evidence" value="ECO:0007669"/>
    <property type="project" value="TreeGrafter"/>
</dbReference>
<evidence type="ECO:0000259" key="6">
    <source>
        <dbReference type="Pfam" id="PF00955"/>
    </source>
</evidence>
<evidence type="ECO:0000256" key="1">
    <source>
        <dbReference type="ARBA" id="ARBA00004141"/>
    </source>
</evidence>
<keyword evidence="2 5" id="KW-0812">Transmembrane</keyword>